<dbReference type="KEGG" id="ipu:108280086"/>
<organism evidence="8 9">
    <name type="scientific">Ictalurus punctatus</name>
    <name type="common">Channel catfish</name>
    <name type="synonym">Silurus punctatus</name>
    <dbReference type="NCBI Taxonomy" id="7998"/>
    <lineage>
        <taxon>Eukaryota</taxon>
        <taxon>Metazoa</taxon>
        <taxon>Chordata</taxon>
        <taxon>Craniata</taxon>
        <taxon>Vertebrata</taxon>
        <taxon>Euteleostomi</taxon>
        <taxon>Actinopterygii</taxon>
        <taxon>Neopterygii</taxon>
        <taxon>Teleostei</taxon>
        <taxon>Ostariophysi</taxon>
        <taxon>Siluriformes</taxon>
        <taxon>Ictaluridae</taxon>
        <taxon>Ictalurus</taxon>
    </lineage>
</organism>
<dbReference type="Proteomes" id="UP000221080">
    <property type="component" value="Chromosome 19"/>
</dbReference>
<dbReference type="RefSeq" id="XP_017350346.1">
    <property type="nucleotide sequence ID" value="XM_017494857.3"/>
</dbReference>
<protein>
    <recommendedName>
        <fullName evidence="7">Tetraspanin</fullName>
    </recommendedName>
</protein>
<keyword evidence="5 7" id="KW-0472">Membrane</keyword>
<name>A0A2D0T691_ICTPU</name>
<evidence type="ECO:0000256" key="2">
    <source>
        <dbReference type="ARBA" id="ARBA00006840"/>
    </source>
</evidence>
<dbReference type="SUPFAM" id="SSF48652">
    <property type="entry name" value="Tetraspanin"/>
    <property type="match status" value="1"/>
</dbReference>
<accession>A0A2D0T691</accession>
<dbReference type="InterPro" id="IPR000301">
    <property type="entry name" value="Tetraspanin_animals"/>
</dbReference>
<evidence type="ECO:0000313" key="9">
    <source>
        <dbReference type="RefSeq" id="XP_017350346.1"/>
    </source>
</evidence>
<sequence>MAKGSGFMRRLCIVLNILLGFLGVVLLLVGIVASTFKIDPLISGYYWQDATQSVLFSIGFGLATILLSILGVYGAYQDNVLALLLYSIFMIIEFIALLALTIIAILAQPQVEKKIEESFGNTTSLYYADDVFRHELDKLQKEAECCGLLYYTEWRDQIPSSCDCPQNYSESTCAKVNVNLQNYRSSEVNKKAGTDPMTVQNSLRYVYKTNCGPILTRHVKNALRILFGIVFTLATIMLAALIVALLLWHTINTRLSVTGISHDDDRMKYELQPHKMT</sequence>
<feature type="disulfide bond" evidence="6">
    <location>
        <begin position="146"/>
        <end position="162"/>
    </location>
</feature>
<evidence type="ECO:0000256" key="4">
    <source>
        <dbReference type="ARBA" id="ARBA00022989"/>
    </source>
</evidence>
<dbReference type="PANTHER" id="PTHR19282">
    <property type="entry name" value="TETRASPANIN"/>
    <property type="match status" value="1"/>
</dbReference>
<evidence type="ECO:0000256" key="6">
    <source>
        <dbReference type="PIRSR" id="PIRSR002419-1"/>
    </source>
</evidence>
<dbReference type="InterPro" id="IPR008952">
    <property type="entry name" value="Tetraspanin_EC2_sf"/>
</dbReference>
<evidence type="ECO:0000256" key="5">
    <source>
        <dbReference type="ARBA" id="ARBA00023136"/>
    </source>
</evidence>
<feature type="transmembrane region" description="Helical" evidence="7">
    <location>
        <begin position="83"/>
        <end position="107"/>
    </location>
</feature>
<reference evidence="8" key="1">
    <citation type="journal article" date="2016" name="Nat. Commun.">
        <title>The channel catfish genome sequence provides insights into the evolution of scale formation in teleosts.</title>
        <authorList>
            <person name="Liu Z."/>
            <person name="Liu S."/>
            <person name="Yao J."/>
            <person name="Bao L."/>
            <person name="Zhang J."/>
            <person name="Li Y."/>
            <person name="Jiang C."/>
            <person name="Sun L."/>
            <person name="Wang R."/>
            <person name="Zhang Y."/>
            <person name="Zhou T."/>
            <person name="Zeng Q."/>
            <person name="Fu Q."/>
            <person name="Gao S."/>
            <person name="Li N."/>
            <person name="Koren S."/>
            <person name="Jiang Y."/>
            <person name="Zimin A."/>
            <person name="Xu P."/>
            <person name="Phillippy A.M."/>
            <person name="Geng X."/>
            <person name="Song L."/>
            <person name="Sun F."/>
            <person name="Li C."/>
            <person name="Wang X."/>
            <person name="Chen A."/>
            <person name="Jin Y."/>
            <person name="Yuan Z."/>
            <person name="Yang Y."/>
            <person name="Tan S."/>
            <person name="Peatman E."/>
            <person name="Lu J."/>
            <person name="Qin Z."/>
            <person name="Dunham R."/>
            <person name="Li Z."/>
            <person name="Sonstegard T."/>
            <person name="Feng J."/>
            <person name="Danzmann R.G."/>
            <person name="Schroeder S."/>
            <person name="Scheffler B."/>
            <person name="Duke M.V."/>
            <person name="Ballard L."/>
            <person name="Kucuktas H."/>
            <person name="Kaltenboeck L."/>
            <person name="Liu H."/>
            <person name="Armbruster J."/>
            <person name="Xie Y."/>
            <person name="Kirby M.L."/>
            <person name="Tian Y."/>
            <person name="Flanagan M.E."/>
            <person name="Mu W."/>
            <person name="Waldbieser G.C."/>
        </authorList>
    </citation>
    <scope>NUCLEOTIDE SEQUENCE [LARGE SCALE GENOMIC DNA]</scope>
    <source>
        <strain evidence="8">SDA103</strain>
    </source>
</reference>
<dbReference type="GO" id="GO:0005886">
    <property type="term" value="C:plasma membrane"/>
    <property type="evidence" value="ECO:0007669"/>
    <property type="project" value="TreeGrafter"/>
</dbReference>
<evidence type="ECO:0000256" key="3">
    <source>
        <dbReference type="ARBA" id="ARBA00022692"/>
    </source>
</evidence>
<reference evidence="9" key="2">
    <citation type="submission" date="2025-08" db="UniProtKB">
        <authorList>
            <consortium name="RefSeq"/>
        </authorList>
    </citation>
    <scope>IDENTIFICATION</scope>
    <source>
        <tissue evidence="9">Blood</tissue>
    </source>
</reference>
<feature type="transmembrane region" description="Helical" evidence="7">
    <location>
        <begin position="225"/>
        <end position="248"/>
    </location>
</feature>
<feature type="transmembrane region" description="Helical" evidence="7">
    <location>
        <begin position="54"/>
        <end position="76"/>
    </location>
</feature>
<dbReference type="GeneID" id="108280086"/>
<evidence type="ECO:0000256" key="1">
    <source>
        <dbReference type="ARBA" id="ARBA00004141"/>
    </source>
</evidence>
<dbReference type="PRINTS" id="PR00259">
    <property type="entry name" value="TMFOUR"/>
</dbReference>
<keyword evidence="8" id="KW-1185">Reference proteome</keyword>
<dbReference type="Pfam" id="PF00335">
    <property type="entry name" value="Tetraspanin"/>
    <property type="match status" value="1"/>
</dbReference>
<dbReference type="PIRSF" id="PIRSF002419">
    <property type="entry name" value="Tetraspanin"/>
    <property type="match status" value="1"/>
</dbReference>
<proteinExistence type="inferred from homology"/>
<comment type="subcellular location">
    <subcellularLocation>
        <location evidence="1 7">Membrane</location>
        <topology evidence="1 7">Multi-pass membrane protein</topology>
    </subcellularLocation>
</comment>
<dbReference type="OMA" id="HNTEWIR"/>
<dbReference type="AlphaFoldDB" id="A0A2D0T691"/>
<comment type="similarity">
    <text evidence="2 7">Belongs to the tetraspanin (TM4SF) family.</text>
</comment>
<dbReference type="InterPro" id="IPR018499">
    <property type="entry name" value="Tetraspanin/Peripherin"/>
</dbReference>
<keyword evidence="3 7" id="KW-0812">Transmembrane</keyword>
<feature type="transmembrane region" description="Helical" evidence="7">
    <location>
        <begin position="12"/>
        <end position="34"/>
    </location>
</feature>
<dbReference type="OrthoDB" id="438211at2759"/>
<dbReference type="Gene3D" id="1.10.1450.10">
    <property type="entry name" value="Tetraspanin"/>
    <property type="match status" value="1"/>
</dbReference>
<evidence type="ECO:0000256" key="7">
    <source>
        <dbReference type="RuleBase" id="RU361218"/>
    </source>
</evidence>
<keyword evidence="4 7" id="KW-1133">Transmembrane helix</keyword>
<keyword evidence="6" id="KW-1015">Disulfide bond</keyword>
<evidence type="ECO:0000313" key="8">
    <source>
        <dbReference type="Proteomes" id="UP000221080"/>
    </source>
</evidence>
<feature type="disulfide bond" evidence="6">
    <location>
        <begin position="145"/>
        <end position="173"/>
    </location>
</feature>
<dbReference type="PANTHER" id="PTHR19282:SF544">
    <property type="entry name" value="TETRASPANIN"/>
    <property type="match status" value="1"/>
</dbReference>
<gene>
    <name evidence="9" type="primary">LOC108280086</name>
</gene>